<dbReference type="PANTHER" id="PTHR32410">
    <property type="entry name" value="CYSTEINE/HISTIDINE-RICH C1 DOMAIN FAMILY PROTEIN"/>
    <property type="match status" value="1"/>
</dbReference>
<protein>
    <submittedName>
        <fullName evidence="1">Uncharacterized protein</fullName>
    </submittedName>
</protein>
<evidence type="ECO:0000313" key="1">
    <source>
        <dbReference type="EMBL" id="PKI69620.1"/>
    </source>
</evidence>
<dbReference type="Gene3D" id="3.30.60.20">
    <property type="match status" value="1"/>
</dbReference>
<dbReference type="InterPro" id="IPR004146">
    <property type="entry name" value="DC1"/>
</dbReference>
<dbReference type="InterPro" id="IPR053192">
    <property type="entry name" value="Vacuole_Formation_Reg"/>
</dbReference>
<dbReference type="Proteomes" id="UP000233551">
    <property type="component" value="Unassembled WGS sequence"/>
</dbReference>
<dbReference type="InterPro" id="IPR046349">
    <property type="entry name" value="C1-like_sf"/>
</dbReference>
<dbReference type="GeneID" id="116210163"/>
<comment type="caution">
    <text evidence="1">The sequence shown here is derived from an EMBL/GenBank/DDBJ whole genome shotgun (WGS) entry which is preliminary data.</text>
</comment>
<dbReference type="SUPFAM" id="SSF57889">
    <property type="entry name" value="Cysteine-rich domain"/>
    <property type="match status" value="3"/>
</dbReference>
<dbReference type="AlphaFoldDB" id="A0A2I0KMP8"/>
<accession>A0A2I0KMP8</accession>
<name>A0A2I0KMP8_PUNGR</name>
<dbReference type="EMBL" id="PGOL01000487">
    <property type="protein sequence ID" value="PKI69620.1"/>
    <property type="molecule type" value="Genomic_DNA"/>
</dbReference>
<evidence type="ECO:0000313" key="2">
    <source>
        <dbReference type="Proteomes" id="UP000233551"/>
    </source>
</evidence>
<gene>
    <name evidence="1" type="ORF">CRG98_009975</name>
</gene>
<dbReference type="OrthoDB" id="938199at2759"/>
<sequence>MASTGTGVWVVARTAGENTQGGLAKLGHPSHSHPLAFCYKYPDGVSCQECGQPLPPGGRAYGCEDCGYYLHFPCLREVHSPLHPQHPLIVRIGQWGHSDGCQICVNGTLVGLITFHCEPCNLRLCMDCVSLAPTWRFEHEGHHFVSIEIGVREDSTISRFYRGRGIRDCPVCGKRIDNKFFKCLSPGCLNFCHFQCIPFDVPKSIKHLYHYHPLSFTEPYAEDGRDEHYCDACEEERDPKVPVYRCEDCNFTAHTSCAISQVLPTLIAEREANPWTVSVPFCIDPVGPVPDELNVKIEGLLAQEKSLMKDLERIEAEIEEMEKDYRIYAEGRTEHDM</sequence>
<dbReference type="PANTHER" id="PTHR32410:SF203">
    <property type="entry name" value="CYSTEINE_HISTIDINE-RICH C1 DOMAIN FAMILY PROTEIN"/>
    <property type="match status" value="1"/>
</dbReference>
<keyword evidence="2" id="KW-1185">Reference proteome</keyword>
<dbReference type="Pfam" id="PF03107">
    <property type="entry name" value="C1_2"/>
    <property type="match status" value="2"/>
</dbReference>
<reference evidence="1 2" key="1">
    <citation type="submission" date="2017-11" db="EMBL/GenBank/DDBJ databases">
        <title>De-novo sequencing of pomegranate (Punica granatum L.) genome.</title>
        <authorList>
            <person name="Akparov Z."/>
            <person name="Amiraslanov A."/>
            <person name="Hajiyeva S."/>
            <person name="Abbasov M."/>
            <person name="Kaur K."/>
            <person name="Hamwieh A."/>
            <person name="Solovyev V."/>
            <person name="Salamov A."/>
            <person name="Braich B."/>
            <person name="Kosarev P."/>
            <person name="Mahmoud A."/>
            <person name="Hajiyev E."/>
            <person name="Babayeva S."/>
            <person name="Izzatullayeva V."/>
            <person name="Mammadov A."/>
            <person name="Mammadov A."/>
            <person name="Sharifova S."/>
            <person name="Ojaghi J."/>
            <person name="Eynullazada K."/>
            <person name="Bayramov B."/>
            <person name="Abdulazimova A."/>
            <person name="Shahmuradov I."/>
        </authorList>
    </citation>
    <scope>NUCLEOTIDE SEQUENCE [LARGE SCALE GENOMIC DNA]</scope>
    <source>
        <strain evidence="2">cv. AG2017</strain>
        <tissue evidence="1">Leaf</tissue>
    </source>
</reference>
<proteinExistence type="predicted"/>
<organism evidence="1 2">
    <name type="scientific">Punica granatum</name>
    <name type="common">Pomegranate</name>
    <dbReference type="NCBI Taxonomy" id="22663"/>
    <lineage>
        <taxon>Eukaryota</taxon>
        <taxon>Viridiplantae</taxon>
        <taxon>Streptophyta</taxon>
        <taxon>Embryophyta</taxon>
        <taxon>Tracheophyta</taxon>
        <taxon>Spermatophyta</taxon>
        <taxon>Magnoliopsida</taxon>
        <taxon>eudicotyledons</taxon>
        <taxon>Gunneridae</taxon>
        <taxon>Pentapetalae</taxon>
        <taxon>rosids</taxon>
        <taxon>malvids</taxon>
        <taxon>Myrtales</taxon>
        <taxon>Lythraceae</taxon>
        <taxon>Punica</taxon>
    </lineage>
</organism>